<dbReference type="InterPro" id="IPR036291">
    <property type="entry name" value="NAD(P)-bd_dom_sf"/>
</dbReference>
<evidence type="ECO:0000256" key="8">
    <source>
        <dbReference type="PIRSR" id="PIRSR036684-1"/>
    </source>
</evidence>
<dbReference type="SMART" id="SM01274">
    <property type="entry name" value="malic"/>
    <property type="match status" value="1"/>
</dbReference>
<dbReference type="NCBIfam" id="NF009501">
    <property type="entry name" value="PRK12861.1"/>
    <property type="match status" value="1"/>
</dbReference>
<dbReference type="SUPFAM" id="SSF51735">
    <property type="entry name" value="NAD(P)-binding Rossmann-fold domains"/>
    <property type="match status" value="1"/>
</dbReference>
<accession>A0A2S0N5C5</accession>
<feature type="binding site" evidence="10">
    <location>
        <position position="298"/>
    </location>
    <ligand>
        <name>a divalent metal cation</name>
        <dbReference type="ChEBI" id="CHEBI:60240"/>
    </ligand>
</feature>
<feature type="binding site" evidence="9">
    <location>
        <position position="147"/>
    </location>
    <ligand>
        <name>a divalent metal cation</name>
        <dbReference type="ChEBI" id="CHEBI:60240"/>
    </ligand>
</feature>
<dbReference type="Pfam" id="PF01515">
    <property type="entry name" value="PTA_PTB"/>
    <property type="match status" value="1"/>
</dbReference>
<dbReference type="InterPro" id="IPR051674">
    <property type="entry name" value="Malate_Decarboxylase"/>
</dbReference>
<dbReference type="GO" id="GO:0016746">
    <property type="term" value="F:acyltransferase activity"/>
    <property type="evidence" value="ECO:0007669"/>
    <property type="project" value="InterPro"/>
</dbReference>
<keyword evidence="10" id="KW-0521">NADP</keyword>
<dbReference type="PANTHER" id="PTHR43237">
    <property type="entry name" value="NADP-DEPENDENT MALIC ENZYME"/>
    <property type="match status" value="1"/>
</dbReference>
<comment type="cofactor">
    <cofactor evidence="1">
        <name>Mn(2+)</name>
        <dbReference type="ChEBI" id="CHEBI:29035"/>
    </cofactor>
</comment>
<proteinExistence type="inferred from homology"/>
<gene>
    <name evidence="13" type="ORF">C6571_08080</name>
</gene>
<dbReference type="SUPFAM" id="SSF53223">
    <property type="entry name" value="Aminoacid dehydrogenase-like, N-terminal domain"/>
    <property type="match status" value="1"/>
</dbReference>
<evidence type="ECO:0000256" key="7">
    <source>
        <dbReference type="ARBA" id="ARBA00023268"/>
    </source>
</evidence>
<evidence type="ECO:0000313" key="14">
    <source>
        <dbReference type="Proteomes" id="UP000239326"/>
    </source>
</evidence>
<dbReference type="PIRSF" id="PIRSF036684">
    <property type="entry name" value="ME_PTA"/>
    <property type="match status" value="1"/>
</dbReference>
<name>A0A2S0N5C5_9BURK</name>
<dbReference type="GO" id="GO:0004470">
    <property type="term" value="F:malic enzyme activity"/>
    <property type="evidence" value="ECO:0007669"/>
    <property type="project" value="InterPro"/>
</dbReference>
<evidence type="ECO:0000256" key="9">
    <source>
        <dbReference type="PIRSR" id="PIRSR036684-2"/>
    </source>
</evidence>
<feature type="binding site" evidence="9">
    <location>
        <position position="148"/>
    </location>
    <ligand>
        <name>a divalent metal cation</name>
        <dbReference type="ChEBI" id="CHEBI:60240"/>
    </ligand>
</feature>
<dbReference type="CDD" id="cd05311">
    <property type="entry name" value="NAD_bind_2_malic_enz"/>
    <property type="match status" value="1"/>
</dbReference>
<evidence type="ECO:0000259" key="11">
    <source>
        <dbReference type="SMART" id="SM00919"/>
    </source>
</evidence>
<keyword evidence="14" id="KW-1185">Reference proteome</keyword>
<dbReference type="SUPFAM" id="SSF53659">
    <property type="entry name" value="Isocitrate/Isopropylmalate dehydrogenase-like"/>
    <property type="match status" value="1"/>
</dbReference>
<dbReference type="InterPro" id="IPR012301">
    <property type="entry name" value="Malic_N_dom"/>
</dbReference>
<dbReference type="GO" id="GO:0006108">
    <property type="term" value="P:malate metabolic process"/>
    <property type="evidence" value="ECO:0007669"/>
    <property type="project" value="InterPro"/>
</dbReference>
<comment type="similarity">
    <text evidence="3">In the N-terminal section; belongs to the malic enzymes family.</text>
</comment>
<evidence type="ECO:0000256" key="10">
    <source>
        <dbReference type="PIRSR" id="PIRSR036684-3"/>
    </source>
</evidence>
<dbReference type="OrthoDB" id="9805787at2"/>
<dbReference type="Gene3D" id="3.40.50.10750">
    <property type="entry name" value="Isocitrate/Isopropylmalate dehydrogenase-like"/>
    <property type="match status" value="1"/>
</dbReference>
<dbReference type="RefSeq" id="WP_106448118.1">
    <property type="nucleotide sequence ID" value="NZ_CP027669.1"/>
</dbReference>
<protein>
    <submittedName>
        <fullName evidence="13">NADP-dependent malic enzyme</fullName>
    </submittedName>
</protein>
<sequence>MSEAPKVPPVDKRALLRKAALEYHEFPKPGKIAIAATKQMVNQLDLSLAYSPGVAAPCEEIVRDPATAFRYTSRGNLVGVITNGTAVLGLGDIGPLASKPVMEGKAVLFKKFSGIDVFDIEINEKDSEKLVEIIAALEPTFGGINLEDIKAPDCFYVERKLRERMNIPVFHDDQHGTAIVVGAAILNGLKVAGKRAEDVKLVASGAGAAALACLGLLVKLGLRRENIWVTDLAGVVYEGRTELMDEDKRQYAQPTDLRTLAQVISNADVFLGLSAGGVLKQDMVRSMAVRPLIFALANPNPEIAPEDVKAVRDDAIIATGRTDYPNQVNNVLCFPYIFRGALDSGATTITKEMEIAAVHAIVELAQAEQSEVVAAAYVGEPLAFGPEYLIPKPFDPRLMMKIAPAVAQAAFDSGVALRPIADMDAYRDHLQTFVYASGTTMKPIFAIAKSASAKRVAYSEGEEERVLRAAQIVVDEHIARPTLIGRPAIIAQRIEKFGLRLSEGRDYDVVNVEQDHRYHDFWQTYHRMTERKGVTVPIAKIEMRRRLTLIGSMMLHKGEVDGLICGTWGNTTHHLTYIDQVIGKRAGVTTYACMNGLLLPDRQVFLVDTHVNYDPTAAQLTEITVMAAEEMLRFGIKPKVALLSHSNFGSSIQPSAVKMRETLELLRVQAPWLEVDGEMHGDVALSGSARASLMPHSTLIGDANLLVLPNIDAANISYNLLKTAAGGNIAIGPVLLGAAQPVCVLTASATVRRIVNMTALTVVDANVQR</sequence>
<dbReference type="EMBL" id="CP027669">
    <property type="protein sequence ID" value="AVO43143.1"/>
    <property type="molecule type" value="Genomic_DNA"/>
</dbReference>
<evidence type="ECO:0000256" key="1">
    <source>
        <dbReference type="ARBA" id="ARBA00001936"/>
    </source>
</evidence>
<dbReference type="GO" id="GO:0046872">
    <property type="term" value="F:metal ion binding"/>
    <property type="evidence" value="ECO:0007669"/>
    <property type="project" value="UniProtKB-KW"/>
</dbReference>
<comment type="cofactor">
    <cofactor evidence="2">
        <name>Mg(2+)</name>
        <dbReference type="ChEBI" id="CHEBI:18420"/>
    </cofactor>
</comment>
<dbReference type="Proteomes" id="UP000239326">
    <property type="component" value="Chromosome"/>
</dbReference>
<evidence type="ECO:0000256" key="5">
    <source>
        <dbReference type="ARBA" id="ARBA00022723"/>
    </source>
</evidence>
<keyword evidence="7" id="KW-0511">Multifunctional enzyme</keyword>
<dbReference type="InterPro" id="IPR042113">
    <property type="entry name" value="P_AcTrfase_dom1"/>
</dbReference>
<dbReference type="InterPro" id="IPR042112">
    <property type="entry name" value="P_AcTrfase_dom2"/>
</dbReference>
<dbReference type="SMART" id="SM00919">
    <property type="entry name" value="Malic_M"/>
    <property type="match status" value="1"/>
</dbReference>
<evidence type="ECO:0000256" key="3">
    <source>
        <dbReference type="ARBA" id="ARBA00007686"/>
    </source>
</evidence>
<dbReference type="Pfam" id="PF00390">
    <property type="entry name" value="malic"/>
    <property type="match status" value="1"/>
</dbReference>
<dbReference type="Pfam" id="PF03949">
    <property type="entry name" value="Malic_M"/>
    <property type="match status" value="1"/>
</dbReference>
<evidence type="ECO:0000313" key="13">
    <source>
        <dbReference type="EMBL" id="AVO43143.1"/>
    </source>
</evidence>
<dbReference type="Gene3D" id="3.40.50.10950">
    <property type="match status" value="1"/>
</dbReference>
<reference evidence="13 14" key="1">
    <citation type="submission" date="2018-03" db="EMBL/GenBank/DDBJ databases">
        <title>Genome sequencing of Simplicispira sp.</title>
        <authorList>
            <person name="Kim S.-J."/>
            <person name="Heo J."/>
            <person name="Kwon S.-W."/>
        </authorList>
    </citation>
    <scope>NUCLEOTIDE SEQUENCE [LARGE SCALE GENOMIC DNA]</scope>
    <source>
        <strain evidence="13 14">SC1-8</strain>
    </source>
</reference>
<dbReference type="Pfam" id="PF12434">
    <property type="entry name" value="Malate_DH"/>
    <property type="match status" value="1"/>
</dbReference>
<evidence type="ECO:0000256" key="2">
    <source>
        <dbReference type="ARBA" id="ARBA00001946"/>
    </source>
</evidence>
<dbReference type="FunFam" id="3.40.50.10380:FF:000003">
    <property type="entry name" value="NADP-dependent malic enzyme"/>
    <property type="match status" value="1"/>
</dbReference>
<feature type="binding site" evidence="10">
    <location>
        <begin position="87"/>
        <end position="94"/>
    </location>
    <ligand>
        <name>NADP(+)</name>
        <dbReference type="ChEBI" id="CHEBI:58349"/>
    </ligand>
</feature>
<feature type="domain" description="Malic enzyme N-terminal" evidence="12">
    <location>
        <begin position="29"/>
        <end position="162"/>
    </location>
</feature>
<dbReference type="InterPro" id="IPR002505">
    <property type="entry name" value="PTA_PTB"/>
</dbReference>
<dbReference type="FunFam" id="3.40.50.720:FF:000095">
    <property type="entry name" value="NADP-dependent malic enzyme"/>
    <property type="match status" value="1"/>
</dbReference>
<dbReference type="KEGG" id="simp:C6571_08080"/>
<dbReference type="Gene3D" id="3.40.50.10380">
    <property type="entry name" value="Malic enzyme, N-terminal domain"/>
    <property type="match status" value="1"/>
</dbReference>
<organism evidence="13 14">
    <name type="scientific">Simplicispira suum</name>
    <dbReference type="NCBI Taxonomy" id="2109915"/>
    <lineage>
        <taxon>Bacteria</taxon>
        <taxon>Pseudomonadati</taxon>
        <taxon>Pseudomonadota</taxon>
        <taxon>Betaproteobacteria</taxon>
        <taxon>Burkholderiales</taxon>
        <taxon>Comamonadaceae</taxon>
        <taxon>Simplicispira</taxon>
    </lineage>
</organism>
<evidence type="ECO:0000256" key="6">
    <source>
        <dbReference type="ARBA" id="ARBA00023002"/>
    </source>
</evidence>
<dbReference type="InterPro" id="IPR045213">
    <property type="entry name" value="Malic_NAD-bd_bact_type"/>
</dbReference>
<dbReference type="GO" id="GO:0016616">
    <property type="term" value="F:oxidoreductase activity, acting on the CH-OH group of donors, NAD or NADP as acceptor"/>
    <property type="evidence" value="ECO:0007669"/>
    <property type="project" value="InterPro"/>
</dbReference>
<dbReference type="InterPro" id="IPR012302">
    <property type="entry name" value="Malic_NAD-bd"/>
</dbReference>
<dbReference type="GO" id="GO:0051287">
    <property type="term" value="F:NAD binding"/>
    <property type="evidence" value="ECO:0007669"/>
    <property type="project" value="InterPro"/>
</dbReference>
<dbReference type="PANTHER" id="PTHR43237:SF4">
    <property type="entry name" value="NADP-DEPENDENT MALIC ENZYME"/>
    <property type="match status" value="1"/>
</dbReference>
<dbReference type="Gene3D" id="3.40.50.720">
    <property type="entry name" value="NAD(P)-binding Rossmann-like Domain"/>
    <property type="match status" value="1"/>
</dbReference>
<dbReference type="InterPro" id="IPR032683">
    <property type="entry name" value="Malate_DH"/>
</dbReference>
<feature type="active site" description="Proton acceptor" evidence="8">
    <location>
        <position position="105"/>
    </location>
</feature>
<dbReference type="AlphaFoldDB" id="A0A2S0N5C5"/>
<feature type="domain" description="Malic enzyme NAD-binding" evidence="11">
    <location>
        <begin position="174"/>
        <end position="411"/>
    </location>
</feature>
<keyword evidence="5 9" id="KW-0479">Metal-binding</keyword>
<dbReference type="InterPro" id="IPR037062">
    <property type="entry name" value="Malic_N_dom_sf"/>
</dbReference>
<evidence type="ECO:0000259" key="12">
    <source>
        <dbReference type="SMART" id="SM01274"/>
    </source>
</evidence>
<feature type="binding site" evidence="10">
    <location>
        <position position="173"/>
    </location>
    <ligand>
        <name>a divalent metal cation</name>
        <dbReference type="ChEBI" id="CHEBI:60240"/>
    </ligand>
</feature>
<comment type="similarity">
    <text evidence="4">In the C-terminal section; belongs to the phosphate acetyltransferase and butyryltransferase family.</text>
</comment>
<dbReference type="InterPro" id="IPR046346">
    <property type="entry name" value="Aminoacid_DH-like_N_sf"/>
</dbReference>
<evidence type="ECO:0000256" key="4">
    <source>
        <dbReference type="ARBA" id="ARBA00008756"/>
    </source>
</evidence>
<dbReference type="InterPro" id="IPR012188">
    <property type="entry name" value="ME_PTA"/>
</dbReference>
<keyword evidence="6" id="KW-0560">Oxidoreductase</keyword>